<proteinExistence type="predicted"/>
<comment type="caution">
    <text evidence="1">The sequence shown here is derived from an EMBL/GenBank/DDBJ whole genome shotgun (WGS) entry which is preliminary data.</text>
</comment>
<dbReference type="STRING" id="301148.B4135_1284"/>
<name>A0A150MD29_9BACI</name>
<gene>
    <name evidence="1" type="ORF">B4135_1284</name>
</gene>
<accession>A0A150MD29</accession>
<dbReference type="AlphaFoldDB" id="A0A150MD29"/>
<evidence type="ECO:0000313" key="1">
    <source>
        <dbReference type="EMBL" id="KYD22494.1"/>
    </source>
</evidence>
<organism evidence="1 2">
    <name type="scientific">Caldibacillus debilis</name>
    <dbReference type="NCBI Taxonomy" id="301148"/>
    <lineage>
        <taxon>Bacteria</taxon>
        <taxon>Bacillati</taxon>
        <taxon>Bacillota</taxon>
        <taxon>Bacilli</taxon>
        <taxon>Bacillales</taxon>
        <taxon>Bacillaceae</taxon>
        <taxon>Caldibacillus</taxon>
    </lineage>
</organism>
<evidence type="ECO:0000313" key="2">
    <source>
        <dbReference type="Proteomes" id="UP000075683"/>
    </source>
</evidence>
<dbReference type="EMBL" id="LQYT01000010">
    <property type="protein sequence ID" value="KYD22494.1"/>
    <property type="molecule type" value="Genomic_DNA"/>
</dbReference>
<dbReference type="Proteomes" id="UP000075683">
    <property type="component" value="Unassembled WGS sequence"/>
</dbReference>
<reference evidence="1 2" key="1">
    <citation type="submission" date="2016-01" db="EMBL/GenBank/DDBJ databases">
        <title>Draft Genome Sequences of Seven Thermophilic Sporeformers Isolated from Foods.</title>
        <authorList>
            <person name="Berendsen E.M."/>
            <person name="Wells-Bennik M.H."/>
            <person name="Krawcyk A.O."/>
            <person name="De Jong A."/>
            <person name="Holsappel S."/>
            <person name="Eijlander R.T."/>
            <person name="Kuipers O.P."/>
        </authorList>
    </citation>
    <scope>NUCLEOTIDE SEQUENCE [LARGE SCALE GENOMIC DNA]</scope>
    <source>
        <strain evidence="1 2">B4135</strain>
    </source>
</reference>
<sequence length="44" mass="4971">MPVSFSFVYEKGGKFPPALSRILSSSSAFMTESKHPDERHEKRA</sequence>
<protein>
    <submittedName>
        <fullName evidence="1">Uncharacterized protein</fullName>
    </submittedName>
</protein>